<gene>
    <name evidence="2" type="ORF">Cvel_8348</name>
</gene>
<protein>
    <submittedName>
        <fullName evidence="2">Uncharacterized protein</fullName>
    </submittedName>
</protein>
<feature type="compositionally biased region" description="Low complexity" evidence="1">
    <location>
        <begin position="37"/>
        <end position="54"/>
    </location>
</feature>
<organism evidence="2">
    <name type="scientific">Chromera velia CCMP2878</name>
    <dbReference type="NCBI Taxonomy" id="1169474"/>
    <lineage>
        <taxon>Eukaryota</taxon>
        <taxon>Sar</taxon>
        <taxon>Alveolata</taxon>
        <taxon>Colpodellida</taxon>
        <taxon>Chromeraceae</taxon>
        <taxon>Chromera</taxon>
    </lineage>
</organism>
<accession>A0A0G4HT11</accession>
<feature type="region of interest" description="Disordered" evidence="1">
    <location>
        <begin position="32"/>
        <end position="72"/>
    </location>
</feature>
<name>A0A0G4HT11_9ALVE</name>
<dbReference type="VEuPathDB" id="CryptoDB:Cvel_8348"/>
<reference evidence="2" key="1">
    <citation type="submission" date="2014-11" db="EMBL/GenBank/DDBJ databases">
        <authorList>
            <person name="Otto D Thomas"/>
            <person name="Naeem Raeece"/>
        </authorList>
    </citation>
    <scope>NUCLEOTIDE SEQUENCE</scope>
</reference>
<dbReference type="AlphaFoldDB" id="A0A0G4HT11"/>
<sequence>MLPSLPTQLKLTVDDLPEIEKRLDRIREERATARTVENQNSQQAAASSFQENSSGIPRTPQGQQPQLPLSRN</sequence>
<feature type="compositionally biased region" description="Polar residues" evidence="1">
    <location>
        <begin position="60"/>
        <end position="72"/>
    </location>
</feature>
<evidence type="ECO:0000256" key="1">
    <source>
        <dbReference type="SAM" id="MobiDB-lite"/>
    </source>
</evidence>
<evidence type="ECO:0000313" key="2">
    <source>
        <dbReference type="EMBL" id="CEM47447.1"/>
    </source>
</evidence>
<dbReference type="EMBL" id="CDMZ01003749">
    <property type="protein sequence ID" value="CEM47447.1"/>
    <property type="molecule type" value="Genomic_DNA"/>
</dbReference>
<proteinExistence type="predicted"/>